<feature type="transmembrane region" description="Helical" evidence="10">
    <location>
        <begin position="229"/>
        <end position="255"/>
    </location>
</feature>
<keyword evidence="9" id="KW-0489">Methyltransferase</keyword>
<dbReference type="EMBL" id="LUKD01000010">
    <property type="protein sequence ID" value="KYG61372.1"/>
    <property type="molecule type" value="Genomic_DNA"/>
</dbReference>
<comment type="similarity">
    <text evidence="2 8">Belongs to the peptidase A24 family.</text>
</comment>
<protein>
    <recommendedName>
        <fullName evidence="9">Prepilin leader peptidase/N-methyltransferase</fullName>
        <ecNumber evidence="9">2.1.1.-</ecNumber>
        <ecNumber evidence="9">3.4.23.43</ecNumber>
    </recommendedName>
</protein>
<dbReference type="GO" id="GO:0006465">
    <property type="term" value="P:signal peptide processing"/>
    <property type="evidence" value="ECO:0007669"/>
    <property type="project" value="TreeGrafter"/>
</dbReference>
<evidence type="ECO:0000256" key="6">
    <source>
        <dbReference type="ARBA" id="ARBA00022989"/>
    </source>
</evidence>
<name>A0A162FTK9_BDEBC</name>
<comment type="subcellular location">
    <subcellularLocation>
        <location evidence="1">Cell inner membrane</location>
        <topology evidence="1">Multi-pass membrane protein</topology>
    </subcellularLocation>
    <subcellularLocation>
        <location evidence="9">Cell membrane</location>
        <topology evidence="9">Multi-pass membrane protein</topology>
    </subcellularLocation>
</comment>
<dbReference type="Proteomes" id="UP000075799">
    <property type="component" value="Unassembled WGS sequence"/>
</dbReference>
<evidence type="ECO:0000256" key="3">
    <source>
        <dbReference type="ARBA" id="ARBA00022475"/>
    </source>
</evidence>
<dbReference type="GO" id="GO:0008168">
    <property type="term" value="F:methyltransferase activity"/>
    <property type="evidence" value="ECO:0007669"/>
    <property type="project" value="UniProtKB-KW"/>
</dbReference>
<dbReference type="Pfam" id="PF01478">
    <property type="entry name" value="Peptidase_A24"/>
    <property type="match status" value="1"/>
</dbReference>
<keyword evidence="6 10" id="KW-1133">Transmembrane helix</keyword>
<dbReference type="GO" id="GO:0005886">
    <property type="term" value="C:plasma membrane"/>
    <property type="evidence" value="ECO:0007669"/>
    <property type="project" value="UniProtKB-SubCell"/>
</dbReference>
<dbReference type="InterPro" id="IPR050882">
    <property type="entry name" value="Prepilin_peptidase/N-MTase"/>
</dbReference>
<evidence type="ECO:0000256" key="7">
    <source>
        <dbReference type="ARBA" id="ARBA00023136"/>
    </source>
</evidence>
<keyword evidence="9" id="KW-0511">Multifunctional enzyme</keyword>
<keyword evidence="9" id="KW-0645">Protease</keyword>
<keyword evidence="9" id="KW-0808">Transferase</keyword>
<comment type="catalytic activity">
    <reaction evidence="9">
        <text>Typically cleaves a -Gly-|-Phe- bond to release an N-terminal, basic peptide of 5-8 residues from type IV prepilin, and then N-methylates the new N-terminal amino group, the methyl donor being S-adenosyl-L-methionine.</text>
        <dbReference type="EC" id="3.4.23.43"/>
    </reaction>
</comment>
<dbReference type="Pfam" id="PF06750">
    <property type="entry name" value="A24_N_bact"/>
    <property type="match status" value="1"/>
</dbReference>
<evidence type="ECO:0000256" key="4">
    <source>
        <dbReference type="ARBA" id="ARBA00022519"/>
    </source>
</evidence>
<dbReference type="PANTHER" id="PTHR30487">
    <property type="entry name" value="TYPE 4 PREPILIN-LIKE PROTEINS LEADER PEPTIDE-PROCESSING ENZYME"/>
    <property type="match status" value="1"/>
</dbReference>
<evidence type="ECO:0000313" key="13">
    <source>
        <dbReference type="EMBL" id="KYG61372.1"/>
    </source>
</evidence>
<keyword evidence="3" id="KW-1003">Cell membrane</keyword>
<dbReference type="InterPro" id="IPR010627">
    <property type="entry name" value="Prepilin_pept_A24_N"/>
</dbReference>
<evidence type="ECO:0000256" key="8">
    <source>
        <dbReference type="RuleBase" id="RU003793"/>
    </source>
</evidence>
<feature type="transmembrane region" description="Helical" evidence="10">
    <location>
        <begin position="194"/>
        <end position="217"/>
    </location>
</feature>
<dbReference type="InterPro" id="IPR014032">
    <property type="entry name" value="Peptidase_A24A_bac"/>
</dbReference>
<keyword evidence="7 10" id="KW-0472">Membrane</keyword>
<dbReference type="AlphaFoldDB" id="A0A162FTK9"/>
<evidence type="ECO:0000256" key="2">
    <source>
        <dbReference type="ARBA" id="ARBA00005801"/>
    </source>
</evidence>
<evidence type="ECO:0000256" key="1">
    <source>
        <dbReference type="ARBA" id="ARBA00004429"/>
    </source>
</evidence>
<evidence type="ECO:0000313" key="14">
    <source>
        <dbReference type="Proteomes" id="UP000075799"/>
    </source>
</evidence>
<gene>
    <name evidence="13" type="ORF">AZI87_17805</name>
</gene>
<feature type="domain" description="Prepilin peptidase A24 N-terminal" evidence="12">
    <location>
        <begin position="14"/>
        <end position="95"/>
    </location>
</feature>
<comment type="caution">
    <text evidence="13">The sequence shown here is derived from an EMBL/GenBank/DDBJ whole genome shotgun (WGS) entry which is preliminary data.</text>
</comment>
<comment type="function">
    <text evidence="9">Plays an essential role in type IV pili and type II pseudopili formation by proteolytically removing the leader sequence from substrate proteins and subsequently monomethylating the alpha-amino group of the newly exposed N-terminal phenylalanine.</text>
</comment>
<evidence type="ECO:0000256" key="5">
    <source>
        <dbReference type="ARBA" id="ARBA00022692"/>
    </source>
</evidence>
<feature type="transmembrane region" description="Helical" evidence="10">
    <location>
        <begin position="153"/>
        <end position="174"/>
    </location>
</feature>
<keyword evidence="9" id="KW-0378">Hydrolase</keyword>
<dbReference type="EC" id="2.1.1.-" evidence="9"/>
<dbReference type="InterPro" id="IPR000045">
    <property type="entry name" value="Prepilin_IV_endopep_pep"/>
</dbReference>
<keyword evidence="5 9" id="KW-0812">Transmembrane</keyword>
<keyword evidence="4" id="KW-0997">Cell inner membrane</keyword>
<dbReference type="GO" id="GO:0032259">
    <property type="term" value="P:methylation"/>
    <property type="evidence" value="ECO:0007669"/>
    <property type="project" value="UniProtKB-KW"/>
</dbReference>
<proteinExistence type="inferred from homology"/>
<dbReference type="Gene3D" id="1.20.120.1220">
    <property type="match status" value="1"/>
</dbReference>
<dbReference type="PRINTS" id="PR00864">
    <property type="entry name" value="PREPILNPTASE"/>
</dbReference>
<feature type="domain" description="Prepilin type IV endopeptidase peptidase" evidence="11">
    <location>
        <begin position="107"/>
        <end position="216"/>
    </location>
</feature>
<reference evidence="13 14" key="1">
    <citation type="submission" date="2016-03" db="EMBL/GenBank/DDBJ databases">
        <authorList>
            <person name="Ploux O."/>
        </authorList>
    </citation>
    <scope>NUCLEOTIDE SEQUENCE [LARGE SCALE GENOMIC DNA]</scope>
    <source>
        <strain evidence="13 14">EC13</strain>
    </source>
</reference>
<dbReference type="PANTHER" id="PTHR30487:SF0">
    <property type="entry name" value="PREPILIN LEADER PEPTIDASE_N-METHYLTRANSFERASE-RELATED"/>
    <property type="match status" value="1"/>
</dbReference>
<evidence type="ECO:0000259" key="12">
    <source>
        <dbReference type="Pfam" id="PF06750"/>
    </source>
</evidence>
<evidence type="ECO:0000256" key="10">
    <source>
        <dbReference type="SAM" id="Phobius"/>
    </source>
</evidence>
<accession>A0A162FTK9</accession>
<evidence type="ECO:0000256" key="9">
    <source>
        <dbReference type="RuleBase" id="RU003794"/>
    </source>
</evidence>
<dbReference type="GO" id="GO:0004190">
    <property type="term" value="F:aspartic-type endopeptidase activity"/>
    <property type="evidence" value="ECO:0007669"/>
    <property type="project" value="UniProtKB-EC"/>
</dbReference>
<dbReference type="RefSeq" id="WP_063209866.1">
    <property type="nucleotide sequence ID" value="NZ_LUKD01000010.1"/>
</dbReference>
<sequence length="262" mass="29472">MFDQDVFFLIVFFILGAIFGSFGNVVIYRLPKEESVVKPRSYCYSCKKQIKWYDNIPILSWFVLRGRCRNCGAKFSFRYPLVEIIMASLFALSYHYVGFSWSLLEYLIFIFGLVVCTFIDFDHMILPDEFTLSGIVIGLVGAALNPHREFMDAFLGVLMGGGFLWGMAYVYYLLTKNEGMGGGDIKLLAWIGALLGWKAIPFVIMSSAIVGSVIGIIMSRKQKAGLKTVIPFGPYLALGAIFYLFGGETIALWYFDLFLPGV</sequence>
<dbReference type="EC" id="3.4.23.43" evidence="9"/>
<feature type="transmembrane region" description="Helical" evidence="10">
    <location>
        <begin position="6"/>
        <end position="30"/>
    </location>
</feature>
<dbReference type="OrthoDB" id="5290419at2"/>
<evidence type="ECO:0000259" key="11">
    <source>
        <dbReference type="Pfam" id="PF01478"/>
    </source>
</evidence>
<organism evidence="13 14">
    <name type="scientific">Bdellovibrio bacteriovorus</name>
    <dbReference type="NCBI Taxonomy" id="959"/>
    <lineage>
        <taxon>Bacteria</taxon>
        <taxon>Pseudomonadati</taxon>
        <taxon>Bdellovibrionota</taxon>
        <taxon>Bdellovibrionia</taxon>
        <taxon>Bdellovibrionales</taxon>
        <taxon>Pseudobdellovibrionaceae</taxon>
        <taxon>Bdellovibrio</taxon>
    </lineage>
</organism>
<feature type="transmembrane region" description="Helical" evidence="10">
    <location>
        <begin position="103"/>
        <end position="121"/>
    </location>
</feature>